<proteinExistence type="predicted"/>
<evidence type="ECO:0000259" key="2">
    <source>
        <dbReference type="Pfam" id="PF17667"/>
    </source>
</evidence>
<dbReference type="InterPro" id="IPR040976">
    <property type="entry name" value="Pkinase_fungal"/>
</dbReference>
<dbReference type="Proteomes" id="UP000076727">
    <property type="component" value="Unassembled WGS sequence"/>
</dbReference>
<reference evidence="3 4" key="1">
    <citation type="journal article" date="2016" name="Mol. Biol. Evol.">
        <title>Comparative Genomics of Early-Diverging Mushroom-Forming Fungi Provides Insights into the Origins of Lignocellulose Decay Capabilities.</title>
        <authorList>
            <person name="Nagy L.G."/>
            <person name="Riley R."/>
            <person name="Tritt A."/>
            <person name="Adam C."/>
            <person name="Daum C."/>
            <person name="Floudas D."/>
            <person name="Sun H."/>
            <person name="Yadav J.S."/>
            <person name="Pangilinan J."/>
            <person name="Larsson K.H."/>
            <person name="Matsuura K."/>
            <person name="Barry K."/>
            <person name="Labutti K."/>
            <person name="Kuo R."/>
            <person name="Ohm R.A."/>
            <person name="Bhattacharya S.S."/>
            <person name="Shirouzu T."/>
            <person name="Yoshinaga Y."/>
            <person name="Martin F.M."/>
            <person name="Grigoriev I.V."/>
            <person name="Hibbett D.S."/>
        </authorList>
    </citation>
    <scope>NUCLEOTIDE SEQUENCE [LARGE SCALE GENOMIC DNA]</scope>
    <source>
        <strain evidence="3 4">L-15889</strain>
    </source>
</reference>
<dbReference type="AlphaFoldDB" id="A0A165KEM5"/>
<evidence type="ECO:0000313" key="4">
    <source>
        <dbReference type="Proteomes" id="UP000076727"/>
    </source>
</evidence>
<organism evidence="3 4">
    <name type="scientific">Daedalea quercina L-15889</name>
    <dbReference type="NCBI Taxonomy" id="1314783"/>
    <lineage>
        <taxon>Eukaryota</taxon>
        <taxon>Fungi</taxon>
        <taxon>Dikarya</taxon>
        <taxon>Basidiomycota</taxon>
        <taxon>Agaricomycotina</taxon>
        <taxon>Agaricomycetes</taxon>
        <taxon>Polyporales</taxon>
        <taxon>Fomitopsis</taxon>
    </lineage>
</organism>
<evidence type="ECO:0000256" key="1">
    <source>
        <dbReference type="SAM" id="MobiDB-lite"/>
    </source>
</evidence>
<evidence type="ECO:0000313" key="3">
    <source>
        <dbReference type="EMBL" id="KZT63037.1"/>
    </source>
</evidence>
<dbReference type="Pfam" id="PF17667">
    <property type="entry name" value="Pkinase_fungal"/>
    <property type="match status" value="1"/>
</dbReference>
<sequence length="254" mass="29023">MISRSPESSYGYLQDFDYGLNWRKLLNKLDLQSEKEDWASFVQEECAKIREQFTDDVTAEFFKPLPKEFVEPPVDGHNAQVHSDVAGSVEAQSDAEDTPDAEGSLGTGDDPNAPNDREVEAISGVKITIGLRLDPQATNNEPPSAEEMKRRWKQHIGTLYFMAVEIIKSEGSVVHEVRHDLESFFWLLVWFALQHPHHNWGSRGCETLFDFDSEEACKEQKIGYLNREHGVLVHCHEPLNSLLEGFHEICRKIR</sequence>
<dbReference type="EMBL" id="KV429333">
    <property type="protein sequence ID" value="KZT63037.1"/>
    <property type="molecule type" value="Genomic_DNA"/>
</dbReference>
<feature type="region of interest" description="Disordered" evidence="1">
    <location>
        <begin position="88"/>
        <end position="118"/>
    </location>
</feature>
<keyword evidence="4" id="KW-1185">Reference proteome</keyword>
<feature type="domain" description="Fungal-type protein kinase" evidence="2">
    <location>
        <begin position="148"/>
        <end position="191"/>
    </location>
</feature>
<name>A0A165KEM5_9APHY</name>
<dbReference type="OrthoDB" id="3270165at2759"/>
<gene>
    <name evidence="3" type="ORF">DAEQUDRAFT_815855</name>
</gene>
<accession>A0A165KEM5</accession>
<protein>
    <recommendedName>
        <fullName evidence="2">Fungal-type protein kinase domain-containing protein</fullName>
    </recommendedName>
</protein>